<keyword evidence="5 6" id="KW-0067">ATP-binding</keyword>
<name>A0ABW0KK28_9BACT</name>
<dbReference type="CDD" id="cd09165">
    <property type="entry name" value="PLDc_PaPPK1_C1_like"/>
    <property type="match status" value="1"/>
</dbReference>
<feature type="binding site" evidence="6">
    <location>
        <position position="484"/>
    </location>
    <ligand>
        <name>ATP</name>
        <dbReference type="ChEBI" id="CHEBI:30616"/>
    </ligand>
</feature>
<protein>
    <recommendedName>
        <fullName evidence="6 7">Polyphosphate kinase</fullName>
        <ecNumber evidence="6 7">2.7.4.1</ecNumber>
    </recommendedName>
    <alternativeName>
        <fullName evidence="6">ATP-polyphosphate phosphotransferase</fullName>
    </alternativeName>
    <alternativeName>
        <fullName evidence="6">Polyphosphoric acid kinase</fullName>
    </alternativeName>
</protein>
<keyword evidence="6" id="KW-0460">Magnesium</keyword>
<feature type="binding site" evidence="6">
    <location>
        <position position="580"/>
    </location>
    <ligand>
        <name>ATP</name>
        <dbReference type="ChEBI" id="CHEBI:30616"/>
    </ligand>
</feature>
<feature type="domain" description="Polyphosphate kinase C-terminal" evidence="12">
    <location>
        <begin position="347"/>
        <end position="511"/>
    </location>
</feature>
<dbReference type="InterPro" id="IPR024953">
    <property type="entry name" value="PP_kinase_middle"/>
</dbReference>
<evidence type="ECO:0000259" key="10">
    <source>
        <dbReference type="Pfam" id="PF13089"/>
    </source>
</evidence>
<evidence type="ECO:0000256" key="5">
    <source>
        <dbReference type="ARBA" id="ARBA00022840"/>
    </source>
</evidence>
<feature type="binding site" evidence="6">
    <location>
        <position position="421"/>
    </location>
    <ligand>
        <name>Mg(2+)</name>
        <dbReference type="ChEBI" id="CHEBI:18420"/>
    </ligand>
</feature>
<dbReference type="Pfam" id="PF02503">
    <property type="entry name" value="PP_kinase"/>
    <property type="match status" value="1"/>
</dbReference>
<evidence type="ECO:0000256" key="4">
    <source>
        <dbReference type="ARBA" id="ARBA00022777"/>
    </source>
</evidence>
<evidence type="ECO:0000256" key="1">
    <source>
        <dbReference type="ARBA" id="ARBA00022553"/>
    </source>
</evidence>
<comment type="cofactor">
    <cofactor evidence="6">
        <name>Mg(2+)</name>
        <dbReference type="ChEBI" id="CHEBI:18420"/>
    </cofactor>
</comment>
<dbReference type="NCBIfam" id="NF003918">
    <property type="entry name" value="PRK05443.1-2"/>
    <property type="match status" value="1"/>
</dbReference>
<dbReference type="RefSeq" id="WP_377162821.1">
    <property type="nucleotide sequence ID" value="NZ_JBHSMQ010000001.1"/>
</dbReference>
<keyword evidence="4 6" id="KW-0418">Kinase</keyword>
<dbReference type="Gene3D" id="3.30.870.10">
    <property type="entry name" value="Endonuclease Chain A"/>
    <property type="match status" value="2"/>
</dbReference>
<proteinExistence type="inferred from homology"/>
<dbReference type="InterPro" id="IPR041108">
    <property type="entry name" value="PP_kinase_C_1"/>
</dbReference>
<evidence type="ECO:0000313" key="13">
    <source>
        <dbReference type="EMBL" id="MFC5453595.1"/>
    </source>
</evidence>
<feature type="binding site" evidence="6">
    <location>
        <position position="608"/>
    </location>
    <ligand>
        <name>ATP</name>
        <dbReference type="ChEBI" id="CHEBI:30616"/>
    </ligand>
</feature>
<dbReference type="Pfam" id="PF17941">
    <property type="entry name" value="PP_kinase_C_1"/>
    <property type="match status" value="1"/>
</dbReference>
<dbReference type="Proteomes" id="UP001596052">
    <property type="component" value="Unassembled WGS sequence"/>
</dbReference>
<keyword evidence="1 6" id="KW-0597">Phosphoprotein</keyword>
<keyword evidence="2 6" id="KW-0808">Transferase</keyword>
<feature type="domain" description="Polyphosphate kinase middle" evidence="9">
    <location>
        <begin position="139"/>
        <end position="320"/>
    </location>
</feature>
<feature type="compositionally biased region" description="Basic and acidic residues" evidence="8">
    <location>
        <begin position="688"/>
        <end position="699"/>
    </location>
</feature>
<dbReference type="Gene3D" id="3.30.1840.10">
    <property type="entry name" value="Polyphosphate kinase middle domain"/>
    <property type="match status" value="1"/>
</dbReference>
<evidence type="ECO:0000256" key="3">
    <source>
        <dbReference type="ARBA" id="ARBA00022741"/>
    </source>
</evidence>
<feature type="active site" description="Phosphohistidine intermediate" evidence="6">
    <location>
        <position position="451"/>
    </location>
</feature>
<sequence>MTSSSPNPETPPALPQLRLTEEHFINRELSWLSFNSRVLDEVARTDLPVLERVKFLAITASNLDEFFMVRIGGLQFLREQGLRMRDNAGLTPTQQWEQVHQQAAAFVARQYDILQQQLVPLMKEKGIRRLLNTDLSPAQRTLLREYFDEHIFPVLSPVVVDDSGARAAIPALSIVLLCTVTGGDNGQSEKRHVLLPLPANLPRHVIVPDPEGGQHLYVNLEDVVTLFIGEFFPAEKVSSPARFRVSRNTDITVDDESAFDLASEMEQVLEKRLKSPAIRIEIETGASREHTRIIRDLCGARSAQIYDIPGELDLRAYFQIAGISGFEELKVDPWDSLPTTAITPGESIFDAIKRGDILLHHPYESFDPVLALVEEAAADPNVIAIKQILYRTAKNSRIISALIRAAQAGKHVTVLVELKARFDEARNLERAAELINAGAQIIYGVAGLKTHAKVCLVMRRESGHMTRYMHFGTGNYNEATSKLYTDISLLTCRADYGADASAFFNTVTGRSRFVHFSKLSMAPYGLRERLLSMIRSETERARQGEAAEIMLKMNALEDRQMITALYEASQAGVKIRLNVRGICCLRPGIKGISENISVVSIIDRYLEHARIFWFRQGGKPAVFIASADFMNRNLSKRVELLTPVEDKEARKRLQHILEVHFADTARGRVLKADGTWHLPNITAAKARRSQEQFARETAKRTRQANESPDVLVPHTPK</sequence>
<dbReference type="SUPFAM" id="SSF143724">
    <property type="entry name" value="PHP14-like"/>
    <property type="match status" value="1"/>
</dbReference>
<evidence type="ECO:0000259" key="12">
    <source>
        <dbReference type="Pfam" id="PF17941"/>
    </source>
</evidence>
<evidence type="ECO:0000259" key="9">
    <source>
        <dbReference type="Pfam" id="PF02503"/>
    </source>
</evidence>
<dbReference type="GO" id="GO:0008976">
    <property type="term" value="F:polyphosphate kinase activity"/>
    <property type="evidence" value="ECO:0007669"/>
    <property type="project" value="UniProtKB-EC"/>
</dbReference>
<dbReference type="Gene3D" id="1.20.58.310">
    <property type="entry name" value="Polyphosphate kinase N-terminal domain"/>
    <property type="match status" value="1"/>
</dbReference>
<evidence type="ECO:0000259" key="11">
    <source>
        <dbReference type="Pfam" id="PF13090"/>
    </source>
</evidence>
<dbReference type="InterPro" id="IPR036832">
    <property type="entry name" value="PPK_N_dom_sf"/>
</dbReference>
<accession>A0ABW0KK28</accession>
<keyword evidence="3 6" id="KW-0547">Nucleotide-binding</keyword>
<dbReference type="EC" id="2.7.4.1" evidence="6 7"/>
<dbReference type="HAMAP" id="MF_00347">
    <property type="entry name" value="Polyphosphate_kinase"/>
    <property type="match status" value="1"/>
</dbReference>
<dbReference type="PANTHER" id="PTHR30218:SF0">
    <property type="entry name" value="POLYPHOSPHATE KINASE"/>
    <property type="match status" value="1"/>
</dbReference>
<evidence type="ECO:0000256" key="7">
    <source>
        <dbReference type="RuleBase" id="RU003800"/>
    </source>
</evidence>
<dbReference type="SUPFAM" id="SSF56024">
    <property type="entry name" value="Phospholipase D/nuclease"/>
    <property type="match status" value="2"/>
</dbReference>
<keyword evidence="14" id="KW-1185">Reference proteome</keyword>
<comment type="similarity">
    <text evidence="6 7">Belongs to the polyphosphate kinase 1 (PPK1) family.</text>
</comment>
<dbReference type="InterPro" id="IPR036830">
    <property type="entry name" value="PP_kinase_middle_dom_sf"/>
</dbReference>
<comment type="caution">
    <text evidence="13">The sequence shown here is derived from an EMBL/GenBank/DDBJ whole genome shotgun (WGS) entry which is preliminary data.</text>
</comment>
<evidence type="ECO:0000256" key="2">
    <source>
        <dbReference type="ARBA" id="ARBA00022679"/>
    </source>
</evidence>
<organism evidence="13 14">
    <name type="scientific">Prosthecobacter fluviatilis</name>
    <dbReference type="NCBI Taxonomy" id="445931"/>
    <lineage>
        <taxon>Bacteria</taxon>
        <taxon>Pseudomonadati</taxon>
        <taxon>Verrucomicrobiota</taxon>
        <taxon>Verrucomicrobiia</taxon>
        <taxon>Verrucomicrobiales</taxon>
        <taxon>Verrucomicrobiaceae</taxon>
        <taxon>Prosthecobacter</taxon>
    </lineage>
</organism>
<dbReference type="InterPro" id="IPR025200">
    <property type="entry name" value="PPK_C_dom2"/>
</dbReference>
<dbReference type="EMBL" id="JBHSMQ010000001">
    <property type="protein sequence ID" value="MFC5453595.1"/>
    <property type="molecule type" value="Genomic_DNA"/>
</dbReference>
<comment type="PTM">
    <text evidence="6 7">An intermediate of this reaction is the autophosphorylated ppk in which a phosphate is covalently linked to a histidine residue through a N-P bond.</text>
</comment>
<evidence type="ECO:0000313" key="14">
    <source>
        <dbReference type="Proteomes" id="UP001596052"/>
    </source>
</evidence>
<reference evidence="14" key="1">
    <citation type="journal article" date="2019" name="Int. J. Syst. Evol. Microbiol.">
        <title>The Global Catalogue of Microorganisms (GCM) 10K type strain sequencing project: providing services to taxonomists for standard genome sequencing and annotation.</title>
        <authorList>
            <consortium name="The Broad Institute Genomics Platform"/>
            <consortium name="The Broad Institute Genome Sequencing Center for Infectious Disease"/>
            <person name="Wu L."/>
            <person name="Ma J."/>
        </authorList>
    </citation>
    <scope>NUCLEOTIDE SEQUENCE [LARGE SCALE GENOMIC DNA]</scope>
    <source>
        <strain evidence="14">CGMCC 4.1469</strain>
    </source>
</reference>
<dbReference type="Pfam" id="PF13089">
    <property type="entry name" value="PP_kinase_N"/>
    <property type="match status" value="1"/>
</dbReference>
<evidence type="ECO:0000256" key="8">
    <source>
        <dbReference type="SAM" id="MobiDB-lite"/>
    </source>
</evidence>
<keyword evidence="6" id="KW-0479">Metal-binding</keyword>
<dbReference type="NCBIfam" id="NF003921">
    <property type="entry name" value="PRK05443.2-2"/>
    <property type="match status" value="1"/>
</dbReference>
<feature type="domain" description="Polyphosphate kinase N-terminal" evidence="10">
    <location>
        <begin position="24"/>
        <end position="128"/>
    </location>
</feature>
<feature type="domain" description="Polyphosphate kinase C-terminal" evidence="11">
    <location>
        <begin position="519"/>
        <end position="690"/>
    </location>
</feature>
<dbReference type="PANTHER" id="PTHR30218">
    <property type="entry name" value="POLYPHOSPHATE KINASE"/>
    <property type="match status" value="1"/>
</dbReference>
<dbReference type="SUPFAM" id="SSF140356">
    <property type="entry name" value="PPK N-terminal domain-like"/>
    <property type="match status" value="1"/>
</dbReference>
<comment type="function">
    <text evidence="6 7">Catalyzes the reversible transfer of the terminal phosphate of ATP to form a long-chain polyphosphate (polyP).</text>
</comment>
<feature type="region of interest" description="Disordered" evidence="8">
    <location>
        <begin position="687"/>
        <end position="717"/>
    </location>
</feature>
<dbReference type="NCBIfam" id="NF003917">
    <property type="entry name" value="PRK05443.1-1"/>
    <property type="match status" value="1"/>
</dbReference>
<dbReference type="PIRSF" id="PIRSF015589">
    <property type="entry name" value="PP_kinase"/>
    <property type="match status" value="1"/>
</dbReference>
<evidence type="ECO:0000256" key="6">
    <source>
        <dbReference type="HAMAP-Rule" id="MF_00347"/>
    </source>
</evidence>
<feature type="binding site" evidence="6">
    <location>
        <position position="62"/>
    </location>
    <ligand>
        <name>ATP</name>
        <dbReference type="ChEBI" id="CHEBI:30616"/>
    </ligand>
</feature>
<dbReference type="CDD" id="cd09168">
    <property type="entry name" value="PLDc_PaPPK1_C2_like"/>
    <property type="match status" value="1"/>
</dbReference>
<dbReference type="Pfam" id="PF13090">
    <property type="entry name" value="PP_kinase_C"/>
    <property type="match status" value="1"/>
</dbReference>
<dbReference type="InterPro" id="IPR003414">
    <property type="entry name" value="PP_kinase"/>
</dbReference>
<dbReference type="NCBIfam" id="TIGR03705">
    <property type="entry name" value="poly_P_kin"/>
    <property type="match status" value="1"/>
</dbReference>
<feature type="binding site" evidence="6">
    <location>
        <position position="391"/>
    </location>
    <ligand>
        <name>Mg(2+)</name>
        <dbReference type="ChEBI" id="CHEBI:18420"/>
    </ligand>
</feature>
<comment type="catalytic activity">
    <reaction evidence="6 7">
        <text>[phosphate](n) + ATP = [phosphate](n+1) + ADP</text>
        <dbReference type="Rhea" id="RHEA:19573"/>
        <dbReference type="Rhea" id="RHEA-COMP:9859"/>
        <dbReference type="Rhea" id="RHEA-COMP:14280"/>
        <dbReference type="ChEBI" id="CHEBI:16838"/>
        <dbReference type="ChEBI" id="CHEBI:30616"/>
        <dbReference type="ChEBI" id="CHEBI:456216"/>
        <dbReference type="EC" id="2.7.4.1"/>
    </reaction>
</comment>
<dbReference type="InterPro" id="IPR025198">
    <property type="entry name" value="PPK_N_dom"/>
</dbReference>
<gene>
    <name evidence="13" type="primary">ppk1</name>
    <name evidence="6" type="synonym">ppk</name>
    <name evidence="13" type="ORF">ACFQDI_01905</name>
</gene>